<dbReference type="InterPro" id="IPR003594">
    <property type="entry name" value="HATPase_dom"/>
</dbReference>
<evidence type="ECO:0000256" key="4">
    <source>
        <dbReference type="ARBA" id="ARBA00022553"/>
    </source>
</evidence>
<organism evidence="17 18">
    <name type="scientific">Paraburkholderia metrosideri</name>
    <dbReference type="NCBI Taxonomy" id="580937"/>
    <lineage>
        <taxon>Bacteria</taxon>
        <taxon>Pseudomonadati</taxon>
        <taxon>Pseudomonadota</taxon>
        <taxon>Betaproteobacteria</taxon>
        <taxon>Burkholderiales</taxon>
        <taxon>Burkholderiaceae</taxon>
        <taxon>Paraburkholderia</taxon>
    </lineage>
</organism>
<evidence type="ECO:0000256" key="7">
    <source>
        <dbReference type="ARBA" id="ARBA00022741"/>
    </source>
</evidence>
<dbReference type="PANTHER" id="PTHR43065:SF10">
    <property type="entry name" value="PEROXIDE STRESS-ACTIVATED HISTIDINE KINASE MAK3"/>
    <property type="match status" value="1"/>
</dbReference>
<dbReference type="SUPFAM" id="SSF55785">
    <property type="entry name" value="PYP-like sensor domain (PAS domain)"/>
    <property type="match status" value="2"/>
</dbReference>
<evidence type="ECO:0000256" key="2">
    <source>
        <dbReference type="ARBA" id="ARBA00004141"/>
    </source>
</evidence>
<keyword evidence="18" id="KW-1185">Reference proteome</keyword>
<keyword evidence="5" id="KW-0808">Transferase</keyword>
<feature type="transmembrane region" description="Helical" evidence="13">
    <location>
        <begin position="12"/>
        <end position="35"/>
    </location>
</feature>
<dbReference type="RefSeq" id="WP_408337961.1">
    <property type="nucleotide sequence ID" value="NZ_JAQQCF010000018.1"/>
</dbReference>
<evidence type="ECO:0000256" key="10">
    <source>
        <dbReference type="ARBA" id="ARBA00022989"/>
    </source>
</evidence>
<evidence type="ECO:0000256" key="9">
    <source>
        <dbReference type="ARBA" id="ARBA00022840"/>
    </source>
</evidence>
<dbReference type="InterPro" id="IPR038318">
    <property type="entry name" value="KdpD_sf"/>
</dbReference>
<dbReference type="Gene3D" id="1.20.120.620">
    <property type="entry name" value="Backbone structure of the membrane domain of e. Coli histidine kinase receptor kdpd"/>
    <property type="match status" value="1"/>
</dbReference>
<dbReference type="InterPro" id="IPR001610">
    <property type="entry name" value="PAC"/>
</dbReference>
<dbReference type="SMART" id="SM00387">
    <property type="entry name" value="HATPase_c"/>
    <property type="match status" value="1"/>
</dbReference>
<keyword evidence="8" id="KW-0418">Kinase</keyword>
<feature type="transmembrane region" description="Helical" evidence="13">
    <location>
        <begin position="41"/>
        <end position="74"/>
    </location>
</feature>
<evidence type="ECO:0000256" key="11">
    <source>
        <dbReference type="ARBA" id="ARBA00023012"/>
    </source>
</evidence>
<dbReference type="CDD" id="cd00082">
    <property type="entry name" value="HisKA"/>
    <property type="match status" value="1"/>
</dbReference>
<comment type="subcellular location">
    <subcellularLocation>
        <location evidence="2">Membrane</location>
        <topology evidence="2">Multi-pass membrane protein</topology>
    </subcellularLocation>
</comment>
<comment type="catalytic activity">
    <reaction evidence="1">
        <text>ATP + protein L-histidine = ADP + protein N-phospho-L-histidine.</text>
        <dbReference type="EC" id="2.7.13.3"/>
    </reaction>
</comment>
<dbReference type="Pfam" id="PF08447">
    <property type="entry name" value="PAS_3"/>
    <property type="match status" value="1"/>
</dbReference>
<comment type="caution">
    <text evidence="17">The sequence shown here is derived from an EMBL/GenBank/DDBJ whole genome shotgun (WGS) entry which is preliminary data.</text>
</comment>
<dbReference type="InterPro" id="IPR003661">
    <property type="entry name" value="HisK_dim/P_dom"/>
</dbReference>
<dbReference type="InterPro" id="IPR005467">
    <property type="entry name" value="His_kinase_dom"/>
</dbReference>
<dbReference type="EC" id="2.7.13.3" evidence="3"/>
<dbReference type="SMART" id="SM00091">
    <property type="entry name" value="PAS"/>
    <property type="match status" value="2"/>
</dbReference>
<feature type="transmembrane region" description="Helical" evidence="13">
    <location>
        <begin position="86"/>
        <end position="107"/>
    </location>
</feature>
<dbReference type="InterPro" id="IPR036097">
    <property type="entry name" value="HisK_dim/P_sf"/>
</dbReference>
<keyword evidence="4" id="KW-0597">Phosphoprotein</keyword>
<feature type="domain" description="PAC" evidence="16">
    <location>
        <begin position="316"/>
        <end position="367"/>
    </location>
</feature>
<keyword evidence="6 13" id="KW-0812">Transmembrane</keyword>
<evidence type="ECO:0000259" key="15">
    <source>
        <dbReference type="PROSITE" id="PS50112"/>
    </source>
</evidence>
<dbReference type="Gene3D" id="3.30.450.20">
    <property type="entry name" value="PAS domain"/>
    <property type="match status" value="2"/>
</dbReference>
<keyword evidence="10 13" id="KW-1133">Transmembrane helix</keyword>
<evidence type="ECO:0000313" key="18">
    <source>
        <dbReference type="Proteomes" id="UP001629432"/>
    </source>
</evidence>
<dbReference type="InterPro" id="IPR004358">
    <property type="entry name" value="Sig_transdc_His_kin-like_C"/>
</dbReference>
<dbReference type="InterPro" id="IPR036890">
    <property type="entry name" value="HATPase_C_sf"/>
</dbReference>
<dbReference type="Gene3D" id="6.10.250.2580">
    <property type="match status" value="1"/>
</dbReference>
<dbReference type="Pfam" id="PF02518">
    <property type="entry name" value="HATPase_c"/>
    <property type="match status" value="1"/>
</dbReference>
<keyword evidence="9" id="KW-0067">ATP-binding</keyword>
<dbReference type="Gene3D" id="2.10.70.100">
    <property type="match status" value="1"/>
</dbReference>
<gene>
    <name evidence="17" type="ORF">PQQ63_20520</name>
</gene>
<dbReference type="InterPro" id="IPR013767">
    <property type="entry name" value="PAS_fold"/>
</dbReference>
<keyword evidence="11" id="KW-0902">Two-component regulatory system</keyword>
<protein>
    <recommendedName>
        <fullName evidence="3">histidine kinase</fullName>
        <ecNumber evidence="3">2.7.13.3</ecNumber>
    </recommendedName>
</protein>
<dbReference type="Pfam" id="PF00512">
    <property type="entry name" value="HisKA"/>
    <property type="match status" value="1"/>
</dbReference>
<dbReference type="PANTHER" id="PTHR43065">
    <property type="entry name" value="SENSOR HISTIDINE KINASE"/>
    <property type="match status" value="1"/>
</dbReference>
<proteinExistence type="predicted"/>
<evidence type="ECO:0000259" key="16">
    <source>
        <dbReference type="PROSITE" id="PS50113"/>
    </source>
</evidence>
<dbReference type="InterPro" id="IPR013655">
    <property type="entry name" value="PAS_fold_3"/>
</dbReference>
<keyword evidence="12 13" id="KW-0472">Membrane</keyword>
<dbReference type="Pfam" id="PF13493">
    <property type="entry name" value="DUF4118"/>
    <property type="match status" value="1"/>
</dbReference>
<dbReference type="PROSITE" id="PS50112">
    <property type="entry name" value="PAS"/>
    <property type="match status" value="1"/>
</dbReference>
<dbReference type="SUPFAM" id="SSF55874">
    <property type="entry name" value="ATPase domain of HSP90 chaperone/DNA topoisomerase II/histidine kinase"/>
    <property type="match status" value="1"/>
</dbReference>
<feature type="domain" description="PAS" evidence="15">
    <location>
        <begin position="116"/>
        <end position="182"/>
    </location>
</feature>
<evidence type="ECO:0000256" key="3">
    <source>
        <dbReference type="ARBA" id="ARBA00012438"/>
    </source>
</evidence>
<dbReference type="Pfam" id="PF00989">
    <property type="entry name" value="PAS"/>
    <property type="match status" value="1"/>
</dbReference>
<evidence type="ECO:0000256" key="6">
    <source>
        <dbReference type="ARBA" id="ARBA00022692"/>
    </source>
</evidence>
<dbReference type="InterPro" id="IPR025201">
    <property type="entry name" value="KdpD_TM"/>
</dbReference>
<dbReference type="PROSITE" id="PS50109">
    <property type="entry name" value="HIS_KIN"/>
    <property type="match status" value="1"/>
</dbReference>
<dbReference type="PRINTS" id="PR00344">
    <property type="entry name" value="BCTRLSENSOR"/>
</dbReference>
<dbReference type="Proteomes" id="UP001629432">
    <property type="component" value="Unassembled WGS sequence"/>
</dbReference>
<evidence type="ECO:0000259" key="14">
    <source>
        <dbReference type="PROSITE" id="PS50109"/>
    </source>
</evidence>
<feature type="domain" description="PAC" evidence="16">
    <location>
        <begin position="186"/>
        <end position="240"/>
    </location>
</feature>
<evidence type="ECO:0000256" key="12">
    <source>
        <dbReference type="ARBA" id="ARBA00023136"/>
    </source>
</evidence>
<dbReference type="CDD" id="cd00130">
    <property type="entry name" value="PAS"/>
    <property type="match status" value="1"/>
</dbReference>
<evidence type="ECO:0000256" key="1">
    <source>
        <dbReference type="ARBA" id="ARBA00000085"/>
    </source>
</evidence>
<dbReference type="SMART" id="SM00388">
    <property type="entry name" value="HisKA"/>
    <property type="match status" value="1"/>
</dbReference>
<dbReference type="SUPFAM" id="SSF47384">
    <property type="entry name" value="Homodimeric domain of signal transducing histidine kinase"/>
    <property type="match status" value="1"/>
</dbReference>
<reference evidence="17 18" key="1">
    <citation type="journal article" date="2024" name="Chem. Sci.">
        <title>Discovery of megapolipeptins by genome mining of a Burkholderiales bacteria collection.</title>
        <authorList>
            <person name="Paulo B.S."/>
            <person name="Recchia M.J.J."/>
            <person name="Lee S."/>
            <person name="Fergusson C.H."/>
            <person name="Romanowski S.B."/>
            <person name="Hernandez A."/>
            <person name="Krull N."/>
            <person name="Liu D.Y."/>
            <person name="Cavanagh H."/>
            <person name="Bos A."/>
            <person name="Gray C.A."/>
            <person name="Murphy B.T."/>
            <person name="Linington R.G."/>
            <person name="Eustaquio A.S."/>
        </authorList>
    </citation>
    <scope>NUCLEOTIDE SEQUENCE [LARGE SCALE GENOMIC DNA]</scope>
    <source>
        <strain evidence="17 18">RL17-338-BIC-A</strain>
    </source>
</reference>
<dbReference type="InterPro" id="IPR000014">
    <property type="entry name" value="PAS"/>
</dbReference>
<dbReference type="NCBIfam" id="TIGR00229">
    <property type="entry name" value="sensory_box"/>
    <property type="match status" value="1"/>
</dbReference>
<keyword evidence="7" id="KW-0547">Nucleotide-binding</keyword>
<dbReference type="Gene3D" id="1.10.287.130">
    <property type="match status" value="1"/>
</dbReference>
<dbReference type="PROSITE" id="PS50113">
    <property type="entry name" value="PAC"/>
    <property type="match status" value="2"/>
</dbReference>
<evidence type="ECO:0000256" key="8">
    <source>
        <dbReference type="ARBA" id="ARBA00022777"/>
    </source>
</evidence>
<dbReference type="InterPro" id="IPR035965">
    <property type="entry name" value="PAS-like_dom_sf"/>
</dbReference>
<dbReference type="Gene3D" id="3.30.565.10">
    <property type="entry name" value="Histidine kinase-like ATPase, C-terminal domain"/>
    <property type="match status" value="1"/>
</dbReference>
<evidence type="ECO:0000256" key="5">
    <source>
        <dbReference type="ARBA" id="ARBA00022679"/>
    </source>
</evidence>
<feature type="domain" description="Histidine kinase" evidence="14">
    <location>
        <begin position="387"/>
        <end position="603"/>
    </location>
</feature>
<evidence type="ECO:0000313" key="17">
    <source>
        <dbReference type="EMBL" id="MFM0639075.1"/>
    </source>
</evidence>
<sequence>MMIDRLARPRYLMVLWLSGCIALSGATWLCFRLGLDLSATGFVFLIVIVLLSLMDSLISSIVFSIFALSCLNYFFAEPLFSFQITYARDLLALAAFLITSLAITTLVRHIRRLGNAQREQARLLDLAHDTVFVRDMSDVITYWNRGAEELYGWKKREALGKTSHDLLQTRFPTPLDEINETLLRTGSWEGELVHTKRDGVNVIVGSRWSLQQSESGRPLAILETNIDMTEHKRAEEALRRNQAQYLAEAQALSLSGSFGWNVSRGEIFWSDQSFRIFEYDGETTPTIEMALARTHPDDVAFVRQMIDQAAQTGQDFDYEHRLLMPGGSIKHLHVVAHAVRDDHAIRRFVGAIMDVTAARLAERQLREVQAELAHVTRLTALGELSASIAHEVTQPLAAIVTNGEACLRWLGHPIPSPEEVQACVERMIVDGKRAAEIVRRVRQLTRKGVSQKVHLDLNDVISDAVSLVQHELLSHRVSLRLKLSPELPPLFADRIELQQVILNLVINGIQAMDALSGRPRELLIETLRDEQGYAVVAVHDAGSGIKPETANRLFKPFFTTKPNGMGMGLSICRSIIEAHGGRVWASNHASQDAVFQFSLPPTNVNESC</sequence>
<dbReference type="EMBL" id="JAQQCF010000018">
    <property type="protein sequence ID" value="MFM0639075.1"/>
    <property type="molecule type" value="Genomic_DNA"/>
</dbReference>
<dbReference type="InterPro" id="IPR000700">
    <property type="entry name" value="PAS-assoc_C"/>
</dbReference>
<accession>A0ABW9DVC4</accession>
<evidence type="ECO:0000256" key="13">
    <source>
        <dbReference type="SAM" id="Phobius"/>
    </source>
</evidence>
<dbReference type="SMART" id="SM00086">
    <property type="entry name" value="PAC"/>
    <property type="match status" value="2"/>
</dbReference>
<name>A0ABW9DVC4_9BURK</name>